<dbReference type="EMBL" id="CP048209">
    <property type="protein sequence ID" value="QHT59300.1"/>
    <property type="molecule type" value="Genomic_DNA"/>
</dbReference>
<feature type="region of interest" description="Disordered" evidence="1">
    <location>
        <begin position="461"/>
        <end position="480"/>
    </location>
</feature>
<feature type="transmembrane region" description="Helical" evidence="2">
    <location>
        <begin position="81"/>
        <end position="100"/>
    </location>
</feature>
<keyword evidence="5" id="KW-1185">Reference proteome</keyword>
<keyword evidence="2" id="KW-0472">Membrane</keyword>
<dbReference type="RefSeq" id="WP_162355367.1">
    <property type="nucleotide sequence ID" value="NZ_CP048209.1"/>
</dbReference>
<evidence type="ECO:0000256" key="1">
    <source>
        <dbReference type="SAM" id="MobiDB-lite"/>
    </source>
</evidence>
<accession>A0A6C0FYL4</accession>
<feature type="transmembrane region" description="Helical" evidence="2">
    <location>
        <begin position="51"/>
        <end position="69"/>
    </location>
</feature>
<keyword evidence="2" id="KW-0812">Transmembrane</keyword>
<evidence type="ECO:0000313" key="5">
    <source>
        <dbReference type="Proteomes" id="UP000476064"/>
    </source>
</evidence>
<dbReference type="Proteomes" id="UP000476064">
    <property type="component" value="Chromosome"/>
</dbReference>
<feature type="domain" description="Transglutaminase-like" evidence="3">
    <location>
        <begin position="551"/>
        <end position="627"/>
    </location>
</feature>
<dbReference type="Gene3D" id="3.10.620.30">
    <property type="match status" value="1"/>
</dbReference>
<dbReference type="InterPro" id="IPR038765">
    <property type="entry name" value="Papain-like_cys_pep_sf"/>
</dbReference>
<feature type="compositionally biased region" description="Gly residues" evidence="1">
    <location>
        <begin position="465"/>
        <end position="474"/>
    </location>
</feature>
<evidence type="ECO:0000256" key="2">
    <source>
        <dbReference type="SAM" id="Phobius"/>
    </source>
</evidence>
<feature type="transmembrane region" description="Helical" evidence="2">
    <location>
        <begin position="107"/>
        <end position="126"/>
    </location>
</feature>
<dbReference type="KEGG" id="plyc:GXP70_04495"/>
<sequence>MKQAAAETAAAGDGAAVNAGPSAQPPAQGGSARASKRAEEREGLHFFRLGLRRLMTSLLLYGLIIEWLLPLEQLKAYTELYQISPLLAAVGLFLAVGLFVPPTWAALLLNGCVALGAVLVLFQPHYGSLSQSMQGLIHAARHDALGIAHGRFMLTGEMRTLLLISGLGMMAIAVQSLMWLRQWGLGLTALTAVYLLLLYGFTGMDVFPGLLRACAEGLLLSALVTAPRIERLAGMPDLFAKSGFGGWPRGWWGGASWLAALIVLASVGAAWGWSGGTATEQAPWAAEAIKWGENRMEMADGSAAPATTTAQEAMAESGLDGSGKTGYGFDDRRLGGPLTPDATVLFTVASAEAGYLRGDSEAYYSGQGWEQDDHDWQKRTVTNPSGKQDAGVFVQTVTPVRPTVGYPLFAGGADSRITALKLRRSPKNDSGRYWQDASTGALYTSGDEDQVVQYTVETTVPNGAGARGAEGGAEGSPPLTERQERAYTQLPAGLPARIGELAAQIIKDAGQPTDRYAQAEAIVDYLKANYPYTLTNTQAPEGGADLVDDFLFRQKQGYCVHFASALAVMLRTQGIPARYVKGFAPGELGEPAEGGGASLYTVRASDAHAWVEVWFPGVGWLSFEPTPGFAAPDSGAAGEAASSAPAGEGAQPDAAAAGDAPAARGADARGFAGHLAAQLRAAAARGADALADAGRGALASPPWAKAACAAVVTGAAGLALAARRQRERFAFGWALRRYGSALKAGRHTAARSQFLQLADALWRELYKQCGAKPPHRTAREYTAALRLPPTAAPLVAEFVRWDEEARFDAFAPRLPTQQQVAELIAGLAVVKPREPQGTP</sequence>
<feature type="compositionally biased region" description="Low complexity" evidence="1">
    <location>
        <begin position="1"/>
        <end position="20"/>
    </location>
</feature>
<feature type="transmembrane region" description="Helical" evidence="2">
    <location>
        <begin position="161"/>
        <end position="180"/>
    </location>
</feature>
<gene>
    <name evidence="4" type="ORF">GXP70_04495</name>
</gene>
<feature type="region of interest" description="Disordered" evidence="1">
    <location>
        <begin position="300"/>
        <end position="322"/>
    </location>
</feature>
<dbReference type="InterPro" id="IPR052901">
    <property type="entry name" value="Bact_TGase-like"/>
</dbReference>
<organism evidence="4 5">
    <name type="scientific">Paenibacillus lycopersici</name>
    <dbReference type="NCBI Taxonomy" id="2704462"/>
    <lineage>
        <taxon>Bacteria</taxon>
        <taxon>Bacillati</taxon>
        <taxon>Bacillota</taxon>
        <taxon>Bacilli</taxon>
        <taxon>Bacillales</taxon>
        <taxon>Paenibacillaceae</taxon>
        <taxon>Paenibacillus</taxon>
    </lineage>
</organism>
<dbReference type="SUPFAM" id="SSF54001">
    <property type="entry name" value="Cysteine proteinases"/>
    <property type="match status" value="1"/>
</dbReference>
<feature type="region of interest" description="Disordered" evidence="1">
    <location>
        <begin position="1"/>
        <end position="36"/>
    </location>
</feature>
<dbReference type="SMART" id="SM00460">
    <property type="entry name" value="TGc"/>
    <property type="match status" value="1"/>
</dbReference>
<evidence type="ECO:0000313" key="4">
    <source>
        <dbReference type="EMBL" id="QHT59300.1"/>
    </source>
</evidence>
<dbReference type="AlphaFoldDB" id="A0A6C0FYL4"/>
<protein>
    <submittedName>
        <fullName evidence="4">Transglutaminase domain-containing protein</fullName>
    </submittedName>
</protein>
<dbReference type="PANTHER" id="PTHR42736">
    <property type="entry name" value="PROTEIN-GLUTAMINE GAMMA-GLUTAMYLTRANSFERASE"/>
    <property type="match status" value="1"/>
</dbReference>
<name>A0A6C0FYL4_9BACL</name>
<dbReference type="InterPro" id="IPR002931">
    <property type="entry name" value="Transglutaminase-like"/>
</dbReference>
<reference evidence="4 5" key="1">
    <citation type="submission" date="2020-01" db="EMBL/GenBank/DDBJ databases">
        <title>Paenibacillus sp. nov., isolated from tomato rhizosphere.</title>
        <authorList>
            <person name="Weon H.-Y."/>
            <person name="Lee S.A."/>
        </authorList>
    </citation>
    <scope>NUCLEOTIDE SEQUENCE [LARGE SCALE GENOMIC DNA]</scope>
    <source>
        <strain evidence="4 5">12200R-189</strain>
    </source>
</reference>
<keyword evidence="2" id="KW-1133">Transmembrane helix</keyword>
<proteinExistence type="predicted"/>
<feature type="transmembrane region" description="Helical" evidence="2">
    <location>
        <begin position="187"/>
        <end position="204"/>
    </location>
</feature>
<dbReference type="PANTHER" id="PTHR42736:SF1">
    <property type="entry name" value="PROTEIN-GLUTAMINE GAMMA-GLUTAMYLTRANSFERASE"/>
    <property type="match status" value="1"/>
</dbReference>
<feature type="region of interest" description="Disordered" evidence="1">
    <location>
        <begin position="632"/>
        <end position="661"/>
    </location>
</feature>
<evidence type="ECO:0000259" key="3">
    <source>
        <dbReference type="SMART" id="SM00460"/>
    </source>
</evidence>
<dbReference type="Pfam" id="PF01841">
    <property type="entry name" value="Transglut_core"/>
    <property type="match status" value="1"/>
</dbReference>